<dbReference type="HOGENOM" id="CLU_006842_7_0_1"/>
<name>H0Z468_TAEGU</name>
<dbReference type="SMART" id="SM00020">
    <property type="entry name" value="Tryp_SPc"/>
    <property type="match status" value="1"/>
</dbReference>
<dbReference type="InterPro" id="IPR000859">
    <property type="entry name" value="CUB_dom"/>
</dbReference>
<dbReference type="InterPro" id="IPR043504">
    <property type="entry name" value="Peptidase_S1_PA_chymotrypsin"/>
</dbReference>
<dbReference type="Proteomes" id="UP000007754">
    <property type="component" value="Chromosome 5"/>
</dbReference>
<dbReference type="GO" id="GO:0004252">
    <property type="term" value="F:serine-type endopeptidase activity"/>
    <property type="evidence" value="ECO:0007669"/>
    <property type="project" value="InterPro"/>
</dbReference>
<feature type="domain" description="CUB" evidence="3">
    <location>
        <begin position="266"/>
        <end position="442"/>
    </location>
</feature>
<dbReference type="Pfam" id="PF00089">
    <property type="entry name" value="Trypsin"/>
    <property type="match status" value="1"/>
</dbReference>
<evidence type="ECO:0000313" key="6">
    <source>
        <dbReference type="Proteomes" id="UP000007754"/>
    </source>
</evidence>
<dbReference type="CDD" id="cd00190">
    <property type="entry name" value="Tryp_SPc"/>
    <property type="match status" value="1"/>
</dbReference>
<comment type="caution">
    <text evidence="2">Lacks conserved residue(s) required for the propagation of feature annotation.</text>
</comment>
<dbReference type="Gene3D" id="2.60.120.290">
    <property type="entry name" value="Spermadhesin, CUB domain"/>
    <property type="match status" value="1"/>
</dbReference>
<dbReference type="PANTHER" id="PTHR24252">
    <property type="entry name" value="ACROSIN-RELATED"/>
    <property type="match status" value="1"/>
</dbReference>
<dbReference type="AlphaFoldDB" id="H0Z468"/>
<dbReference type="Ensembl" id="ENSTGUT00000005415.2">
    <property type="protein sequence ID" value="ENSTGUP00000005362.2"/>
    <property type="gene ID" value="ENSTGUG00000005215.2"/>
</dbReference>
<dbReference type="STRING" id="59729.ENSTGUP00000005362"/>
<dbReference type="PANTHER" id="PTHR24252:SF7">
    <property type="entry name" value="HYALIN"/>
    <property type="match status" value="1"/>
</dbReference>
<dbReference type="InterPro" id="IPR009003">
    <property type="entry name" value="Peptidase_S1_PA"/>
</dbReference>
<keyword evidence="1" id="KW-1015">Disulfide bond</keyword>
<dbReference type="GO" id="GO:0006508">
    <property type="term" value="P:proteolysis"/>
    <property type="evidence" value="ECO:0007669"/>
    <property type="project" value="InterPro"/>
</dbReference>
<dbReference type="Pfam" id="PF00431">
    <property type="entry name" value="CUB"/>
    <property type="match status" value="1"/>
</dbReference>
<evidence type="ECO:0000256" key="1">
    <source>
        <dbReference type="ARBA" id="ARBA00023157"/>
    </source>
</evidence>
<dbReference type="GeneTree" id="ENSGT00940000157791"/>
<accession>H0Z468</accession>
<evidence type="ECO:0000256" key="2">
    <source>
        <dbReference type="PROSITE-ProRule" id="PRU00059"/>
    </source>
</evidence>
<dbReference type="GO" id="GO:0009566">
    <property type="term" value="P:fertilization"/>
    <property type="evidence" value="ECO:0007669"/>
    <property type="project" value="Ensembl"/>
</dbReference>
<dbReference type="CDD" id="cd00041">
    <property type="entry name" value="CUB"/>
    <property type="match status" value="1"/>
</dbReference>
<keyword evidence="6" id="KW-1185">Reference proteome</keyword>
<protein>
    <submittedName>
        <fullName evidence="5">Ovochymase 2</fullName>
    </submittedName>
</protein>
<proteinExistence type="predicted"/>
<evidence type="ECO:0000313" key="5">
    <source>
        <dbReference type="Ensembl" id="ENSTGUP00000005362.2"/>
    </source>
</evidence>
<dbReference type="PROSITE" id="PS01180">
    <property type="entry name" value="CUB"/>
    <property type="match status" value="1"/>
</dbReference>
<dbReference type="InterPro" id="IPR001254">
    <property type="entry name" value="Trypsin_dom"/>
</dbReference>
<dbReference type="SUPFAM" id="SSF50494">
    <property type="entry name" value="Trypsin-like serine proteases"/>
    <property type="match status" value="1"/>
</dbReference>
<sequence length="484" mass="53191">LLEMYQILPSFPRLDSKCGQKVQETSPWSCFVLFTLVAGGNQVKQGSHPWQVSLKRRQKHFCGGTVVSAHWVFTAALCTLYRDLLQYLHVTAGEHGLGLRGSSEQTLSVTSVIQHPKCDPRTPMNYDIALLKLDGTFSFSSLVLPACLPHPGENFEAGYICTPCGWGHLKKRKPLTLLFFSGMKSLIVLYEVNPPNPNSRKCSIALSTFRSPIQGDTTMCAGFPAGGRDACVLGSVSLCAKVSKLTVNWEGFFQKFPMGQSFCSVQDGKLCNSEGELHFPGSPNCSIKTTVSRENKVVPQRIFPIQVLCLWTLFGPEGNYIWLCSSREFCGGDLPLPLLIALTPDILPGKFKPSNVPAYTLGAVFHFFNLKLTYQSFEVEESEDCFYDAMTVYEDVGKEEEIVKSCGFALSAPVPSSAVMLVVFHSDEKETFGGFQATISFVHVAVLSVSEDACGMPSNQPRFCVLGTQQVLRFMGFKTAVISA</sequence>
<dbReference type="SUPFAM" id="SSF49854">
    <property type="entry name" value="Spermadhesin, CUB domain"/>
    <property type="match status" value="1"/>
</dbReference>
<dbReference type="InterPro" id="IPR035914">
    <property type="entry name" value="Sperma_CUB_dom_sf"/>
</dbReference>
<evidence type="ECO:0000259" key="4">
    <source>
        <dbReference type="PROSITE" id="PS50240"/>
    </source>
</evidence>
<organism evidence="5 6">
    <name type="scientific">Taeniopygia guttata</name>
    <name type="common">Zebra finch</name>
    <name type="synonym">Poephila guttata</name>
    <dbReference type="NCBI Taxonomy" id="59729"/>
    <lineage>
        <taxon>Eukaryota</taxon>
        <taxon>Metazoa</taxon>
        <taxon>Chordata</taxon>
        <taxon>Craniata</taxon>
        <taxon>Vertebrata</taxon>
        <taxon>Euteleostomi</taxon>
        <taxon>Archelosauria</taxon>
        <taxon>Archosauria</taxon>
        <taxon>Dinosauria</taxon>
        <taxon>Saurischia</taxon>
        <taxon>Theropoda</taxon>
        <taxon>Coelurosauria</taxon>
        <taxon>Aves</taxon>
        <taxon>Neognathae</taxon>
        <taxon>Neoaves</taxon>
        <taxon>Telluraves</taxon>
        <taxon>Australaves</taxon>
        <taxon>Passeriformes</taxon>
        <taxon>Passeroidea</taxon>
        <taxon>Estrildidae</taxon>
        <taxon>Estrildinae</taxon>
        <taxon>Taeniopygia</taxon>
    </lineage>
</organism>
<reference evidence="5" key="2">
    <citation type="submission" date="2025-08" db="UniProtKB">
        <authorList>
            <consortium name="Ensembl"/>
        </authorList>
    </citation>
    <scope>IDENTIFICATION</scope>
</reference>
<dbReference type="Gene3D" id="2.40.10.10">
    <property type="entry name" value="Trypsin-like serine proteases"/>
    <property type="match status" value="1"/>
</dbReference>
<reference evidence="5" key="3">
    <citation type="submission" date="2025-09" db="UniProtKB">
        <authorList>
            <consortium name="Ensembl"/>
        </authorList>
    </citation>
    <scope>IDENTIFICATION</scope>
</reference>
<dbReference type="SMART" id="SM00042">
    <property type="entry name" value="CUB"/>
    <property type="match status" value="1"/>
</dbReference>
<evidence type="ECO:0000259" key="3">
    <source>
        <dbReference type="PROSITE" id="PS01180"/>
    </source>
</evidence>
<reference evidence="5 6" key="1">
    <citation type="journal article" date="2010" name="Nature">
        <title>The genome of a songbird.</title>
        <authorList>
            <person name="Warren W.C."/>
            <person name="Clayton D.F."/>
            <person name="Ellegren H."/>
            <person name="Arnold A.P."/>
            <person name="Hillier L.W."/>
            <person name="Kunstner A."/>
            <person name="Searle S."/>
            <person name="White S."/>
            <person name="Vilella A.J."/>
            <person name="Fairley S."/>
            <person name="Heger A."/>
            <person name="Kong L."/>
            <person name="Ponting C.P."/>
            <person name="Jarvis E.D."/>
            <person name="Mello C.V."/>
            <person name="Minx P."/>
            <person name="Lovell P."/>
            <person name="Velho T.A."/>
            <person name="Ferris M."/>
            <person name="Balakrishnan C.N."/>
            <person name="Sinha S."/>
            <person name="Blatti C."/>
            <person name="London S.E."/>
            <person name="Li Y."/>
            <person name="Lin Y.C."/>
            <person name="George J."/>
            <person name="Sweedler J."/>
            <person name="Southey B."/>
            <person name="Gunaratne P."/>
            <person name="Watson M."/>
            <person name="Nam K."/>
            <person name="Backstrom N."/>
            <person name="Smeds L."/>
            <person name="Nabholz B."/>
            <person name="Itoh Y."/>
            <person name="Whitney O."/>
            <person name="Pfenning A.R."/>
            <person name="Howard J."/>
            <person name="Volker M."/>
            <person name="Skinner B.M."/>
            <person name="Griffin D.K."/>
            <person name="Ye L."/>
            <person name="McLaren W.M."/>
            <person name="Flicek P."/>
            <person name="Quesada V."/>
            <person name="Velasco G."/>
            <person name="Lopez-Otin C."/>
            <person name="Puente X.S."/>
            <person name="Olender T."/>
            <person name="Lancet D."/>
            <person name="Smit A.F."/>
            <person name="Hubley R."/>
            <person name="Konkel M.K."/>
            <person name="Walker J.A."/>
            <person name="Batzer M.A."/>
            <person name="Gu W."/>
            <person name="Pollock D.D."/>
            <person name="Chen L."/>
            <person name="Cheng Z."/>
            <person name="Eichler E.E."/>
            <person name="Stapley J."/>
            <person name="Slate J."/>
            <person name="Ekblom R."/>
            <person name="Birkhead T."/>
            <person name="Burke T."/>
            <person name="Burt D."/>
            <person name="Scharff C."/>
            <person name="Adam I."/>
            <person name="Richard H."/>
            <person name="Sultan M."/>
            <person name="Soldatov A."/>
            <person name="Lehrach H."/>
            <person name="Edwards S.V."/>
            <person name="Yang S.P."/>
            <person name="Li X."/>
            <person name="Graves T."/>
            <person name="Fulton L."/>
            <person name="Nelson J."/>
            <person name="Chinwalla A."/>
            <person name="Hou S."/>
            <person name="Mardis E.R."/>
            <person name="Wilson R.K."/>
        </authorList>
    </citation>
    <scope>NUCLEOTIDE SEQUENCE [LARGE SCALE GENOMIC DNA]</scope>
</reference>
<dbReference type="InParanoid" id="H0Z468"/>
<dbReference type="FunFam" id="2.40.10.10:FF:000068">
    <property type="entry name" value="transmembrane protease serine 2"/>
    <property type="match status" value="1"/>
</dbReference>
<feature type="domain" description="Peptidase S1" evidence="4">
    <location>
        <begin position="37"/>
        <end position="328"/>
    </location>
</feature>
<dbReference type="PROSITE" id="PS50240">
    <property type="entry name" value="TRYPSIN_DOM"/>
    <property type="match status" value="1"/>
</dbReference>